<evidence type="ECO:0000313" key="2">
    <source>
        <dbReference type="EMBL" id="EPS25431.1"/>
    </source>
</evidence>
<evidence type="ECO:0000313" key="3">
    <source>
        <dbReference type="Proteomes" id="UP000019376"/>
    </source>
</evidence>
<protein>
    <recommendedName>
        <fullName evidence="4">rRNA-processing protein FYV7</fullName>
    </recommendedName>
</protein>
<feature type="compositionally biased region" description="Basic and acidic residues" evidence="1">
    <location>
        <begin position="1"/>
        <end position="11"/>
    </location>
</feature>
<dbReference type="PANTHER" id="PTHR41805">
    <property type="entry name" value="EXPRESSED PROTEIN"/>
    <property type="match status" value="1"/>
</dbReference>
<evidence type="ECO:0000256" key="1">
    <source>
        <dbReference type="SAM" id="MobiDB-lite"/>
    </source>
</evidence>
<reference evidence="2 3" key="1">
    <citation type="journal article" date="2013" name="PLoS ONE">
        <title>Genomic and secretomic analyses reveal unique features of the lignocellulolytic enzyme system of Penicillium decumbens.</title>
        <authorList>
            <person name="Liu G."/>
            <person name="Zhang L."/>
            <person name="Wei X."/>
            <person name="Zou G."/>
            <person name="Qin Y."/>
            <person name="Ma L."/>
            <person name="Li J."/>
            <person name="Zheng H."/>
            <person name="Wang S."/>
            <person name="Wang C."/>
            <person name="Xun L."/>
            <person name="Zhao G.-P."/>
            <person name="Zhou Z."/>
            <person name="Qu Y."/>
        </authorList>
    </citation>
    <scope>NUCLEOTIDE SEQUENCE [LARGE SCALE GENOMIC DNA]</scope>
    <source>
        <strain evidence="3">114-2 / CGMCC 5302</strain>
    </source>
</reference>
<accession>S7Z9T4</accession>
<feature type="region of interest" description="Disordered" evidence="1">
    <location>
        <begin position="68"/>
        <end position="202"/>
    </location>
</feature>
<dbReference type="AlphaFoldDB" id="S7Z9T4"/>
<gene>
    <name evidence="2" type="ORF">PDE_00364</name>
</gene>
<feature type="region of interest" description="Disordered" evidence="1">
    <location>
        <begin position="1"/>
        <end position="53"/>
    </location>
</feature>
<dbReference type="eggNOG" id="ENOG502SBYU">
    <property type="taxonomic scope" value="Eukaryota"/>
</dbReference>
<dbReference type="PhylomeDB" id="S7Z9T4"/>
<dbReference type="HOGENOM" id="CLU_076390_0_0_1"/>
<feature type="compositionally biased region" description="Basic and acidic residues" evidence="1">
    <location>
        <begin position="141"/>
        <end position="179"/>
    </location>
</feature>
<dbReference type="OrthoDB" id="2135053at2759"/>
<keyword evidence="3" id="KW-1185">Reference proteome</keyword>
<dbReference type="Proteomes" id="UP000019376">
    <property type="component" value="Unassembled WGS sequence"/>
</dbReference>
<name>S7Z9T4_PENO1</name>
<dbReference type="PANTHER" id="PTHR41805:SF1">
    <property type="entry name" value="RRNA-PROCESSING PROTEIN FYV7"/>
    <property type="match status" value="1"/>
</dbReference>
<proteinExistence type="predicted"/>
<evidence type="ECO:0008006" key="4">
    <source>
        <dbReference type="Google" id="ProtNLM"/>
    </source>
</evidence>
<sequence>MAPKRTRDGESKPSGSGADSVPKKRKGFNVGPANLPDGTYRRKTQKIKSDLIQKAKVKKAYAKIKAQELSTNAPKPIFTTAEQENGGDQAPASLELHPDRVAMMNEPEPEEPKAERRSARPPRDATGHQRQRKPKPSAFAKELEIAEKRRQEAEARQREREARQKDREAMARAKRPDRSGKRRLGRESNVLLSRVQRMVGQT</sequence>
<feature type="compositionally biased region" description="Basic and acidic residues" evidence="1">
    <location>
        <begin position="110"/>
        <end position="127"/>
    </location>
</feature>
<organism evidence="2 3">
    <name type="scientific">Penicillium oxalicum (strain 114-2 / CGMCC 5302)</name>
    <name type="common">Penicillium decumbens</name>
    <dbReference type="NCBI Taxonomy" id="933388"/>
    <lineage>
        <taxon>Eukaryota</taxon>
        <taxon>Fungi</taxon>
        <taxon>Dikarya</taxon>
        <taxon>Ascomycota</taxon>
        <taxon>Pezizomycotina</taxon>
        <taxon>Eurotiomycetes</taxon>
        <taxon>Eurotiomycetidae</taxon>
        <taxon>Eurotiales</taxon>
        <taxon>Aspergillaceae</taxon>
        <taxon>Penicillium</taxon>
    </lineage>
</organism>
<dbReference type="EMBL" id="KB644408">
    <property type="protein sequence ID" value="EPS25431.1"/>
    <property type="molecule type" value="Genomic_DNA"/>
</dbReference>